<protein>
    <submittedName>
        <fullName evidence="1">Uncharacterized protein</fullName>
    </submittedName>
</protein>
<accession>A0A343VRL1</accession>
<reference evidence="1" key="1">
    <citation type="journal article" date="2018" name="Front. Microbiol.">
        <title>Beyond the Limits: tRNA Array Units in Mycobacterium Genomes.</title>
        <authorList>
            <person name="Morgado S.M."/>
            <person name="Vicente A.C."/>
        </authorList>
    </citation>
    <scope>NUCLEOTIDE SEQUENCE</scope>
    <source>
        <strain evidence="1">CBMA 213</strain>
        <plasmid evidence="1">pCBMA213_1</plasmid>
    </source>
</reference>
<sequence length="127" mass="13588">MEANPNTRFIQELAYHGFMFGAGGTAVEDELGKDVAQYIEHPSSPAESGMDLNAMFPDLNARDVCLAIVSGARHAAAKAREIEVAAAQYARLLRPAVTVRELANAAGITERAAATRYPNPLPHIPDS</sequence>
<gene>
    <name evidence="1" type="ORF">B5P44_p00240</name>
</gene>
<proteinExistence type="predicted"/>
<name>A0A343VRL1_9MYCO</name>
<geneLocation type="plasmid" evidence="1">
    <name>pCBMA213_1</name>
</geneLocation>
<organism evidence="1">
    <name type="scientific">Mycolicibacterium sp. CBMA 213</name>
    <dbReference type="NCBI Taxonomy" id="1968788"/>
    <lineage>
        <taxon>Bacteria</taxon>
        <taxon>Bacillati</taxon>
        <taxon>Actinomycetota</taxon>
        <taxon>Actinomycetes</taxon>
        <taxon>Mycobacteriales</taxon>
        <taxon>Mycobacteriaceae</taxon>
        <taxon>Mycolicibacterium</taxon>
    </lineage>
</organism>
<keyword evidence="1" id="KW-0614">Plasmid</keyword>
<dbReference type="RefSeq" id="WP_155921971.1">
    <property type="nucleotide sequence ID" value="NZ_MZMR01000001.1"/>
</dbReference>
<evidence type="ECO:0000313" key="1">
    <source>
        <dbReference type="EMBL" id="AVN58535.1"/>
    </source>
</evidence>
<dbReference type="AlphaFoldDB" id="A0A343VRL1"/>
<dbReference type="EMBL" id="MF600313">
    <property type="protein sequence ID" value="AVN58535.1"/>
    <property type="molecule type" value="Genomic_DNA"/>
</dbReference>